<accession>A0ABW4AKF1</accession>
<reference evidence="2" key="1">
    <citation type="journal article" date="2019" name="Int. J. Syst. Evol. Microbiol.">
        <title>The Global Catalogue of Microorganisms (GCM) 10K type strain sequencing project: providing services to taxonomists for standard genome sequencing and annotation.</title>
        <authorList>
            <consortium name="The Broad Institute Genomics Platform"/>
            <consortium name="The Broad Institute Genome Sequencing Center for Infectious Disease"/>
            <person name="Wu L."/>
            <person name="Ma J."/>
        </authorList>
    </citation>
    <scope>NUCLEOTIDE SEQUENCE [LARGE SCALE GENOMIC DNA]</scope>
    <source>
        <strain evidence="2">CCM 7526</strain>
    </source>
</reference>
<dbReference type="InterPro" id="IPR036511">
    <property type="entry name" value="TGT-like_sf"/>
</dbReference>
<evidence type="ECO:0000313" key="2">
    <source>
        <dbReference type="Proteomes" id="UP001597183"/>
    </source>
</evidence>
<comment type="caution">
    <text evidence="1">The sequence shown here is derived from an EMBL/GenBank/DDBJ whole genome shotgun (WGS) entry which is preliminary data.</text>
</comment>
<sequence>MKFFFPDSQDQVDPGFHFVTEERDPFRVRQRDDQYAHEVLTQAPFDGLLVSKAIVDGTAAGTGKYTVAQRHRLYREGARRFFRLDHGHTPLEIMGDCGAFSYVTEEYPPYSVDEVIDFYDGCGFHYGIAVDHVIFQYEPKTTRDDKRAEEWVRRQDITLDLAEKFWQRCKARRVSFAPLGVAQGWSPQSYADAVKTLQDIGYQRIALGGMVPLKTPEILACLAAIDQVRDHDTTRFHLLGVSRCDEVRTFADYGVTSFDSTSPFRQAFKDDRDNYYTPTGTYVALRVPQVDGNAKLKARIRSGEISQNRALELERTALTRLRQYDADEIDIDPVVHALDEYSAVWDGKSDRSSQYRATLADRPWRACACDLCKTIGIEIVIFRGSERNKRRGFHNLYVFEQRLRAQQGRTPCDQDPT</sequence>
<dbReference type="EMBL" id="JBHTMK010000051">
    <property type="protein sequence ID" value="MFD1371086.1"/>
    <property type="molecule type" value="Genomic_DNA"/>
</dbReference>
<dbReference type="SUPFAM" id="SSF51713">
    <property type="entry name" value="tRNA-guanine transglycosylase"/>
    <property type="match status" value="1"/>
</dbReference>
<protein>
    <submittedName>
        <fullName evidence="1">tRNA-guanine transglycosylase DpdA</fullName>
    </submittedName>
</protein>
<dbReference type="Gene3D" id="3.20.20.105">
    <property type="entry name" value="Queuine tRNA-ribosyltransferase-like"/>
    <property type="match status" value="1"/>
</dbReference>
<dbReference type="NCBIfam" id="NF041059">
    <property type="entry name" value="DpdA"/>
    <property type="match status" value="1"/>
</dbReference>
<dbReference type="InterPro" id="IPR053537">
    <property type="entry name" value="DNA-guanine_TGase"/>
</dbReference>
<keyword evidence="2" id="KW-1185">Reference proteome</keyword>
<proteinExistence type="predicted"/>
<dbReference type="Proteomes" id="UP001597183">
    <property type="component" value="Unassembled WGS sequence"/>
</dbReference>
<gene>
    <name evidence="1" type="primary">dpdA</name>
    <name evidence="1" type="ORF">ACFQ5G_37625</name>
</gene>
<evidence type="ECO:0000313" key="1">
    <source>
        <dbReference type="EMBL" id="MFD1371086.1"/>
    </source>
</evidence>
<organism evidence="1 2">
    <name type="scientific">Actinoplanes sichuanensis</name>
    <dbReference type="NCBI Taxonomy" id="512349"/>
    <lineage>
        <taxon>Bacteria</taxon>
        <taxon>Bacillati</taxon>
        <taxon>Actinomycetota</taxon>
        <taxon>Actinomycetes</taxon>
        <taxon>Micromonosporales</taxon>
        <taxon>Micromonosporaceae</taxon>
        <taxon>Actinoplanes</taxon>
    </lineage>
</organism>
<name>A0ABW4AKF1_9ACTN</name>
<dbReference type="RefSeq" id="WP_317789551.1">
    <property type="nucleotide sequence ID" value="NZ_AP028461.1"/>
</dbReference>